<dbReference type="AlphaFoldDB" id="A0AAW9A1E4"/>
<dbReference type="Pfam" id="PF00574">
    <property type="entry name" value="CLP_protease"/>
    <property type="match status" value="1"/>
</dbReference>
<evidence type="ECO:0000256" key="7">
    <source>
        <dbReference type="SAM" id="MobiDB-lite"/>
    </source>
</evidence>
<dbReference type="PANTHER" id="PTHR10381">
    <property type="entry name" value="ATP-DEPENDENT CLP PROTEASE PROTEOLYTIC SUBUNIT"/>
    <property type="match status" value="1"/>
</dbReference>
<dbReference type="GO" id="GO:0004252">
    <property type="term" value="F:serine-type endopeptidase activity"/>
    <property type="evidence" value="ECO:0007669"/>
    <property type="project" value="InterPro"/>
</dbReference>
<dbReference type="GO" id="GO:0004176">
    <property type="term" value="F:ATP-dependent peptidase activity"/>
    <property type="evidence" value="ECO:0007669"/>
    <property type="project" value="InterPro"/>
</dbReference>
<keyword evidence="2" id="KW-0963">Cytoplasm</keyword>
<name>A0AAW9A1E4_LIMRT</name>
<keyword evidence="3 8" id="KW-0645">Protease</keyword>
<accession>A0AAW9A1E4</accession>
<dbReference type="GO" id="GO:0051117">
    <property type="term" value="F:ATPase binding"/>
    <property type="evidence" value="ECO:0007669"/>
    <property type="project" value="TreeGrafter"/>
</dbReference>
<evidence type="ECO:0000256" key="2">
    <source>
        <dbReference type="ARBA" id="ARBA00022490"/>
    </source>
</evidence>
<dbReference type="PRINTS" id="PR00127">
    <property type="entry name" value="CLPPROTEASEP"/>
</dbReference>
<dbReference type="NCBIfam" id="NF045542">
    <property type="entry name" value="Clp_rel_HeadMat"/>
    <property type="match status" value="1"/>
</dbReference>
<proteinExistence type="inferred from homology"/>
<evidence type="ECO:0000256" key="3">
    <source>
        <dbReference type="ARBA" id="ARBA00022670"/>
    </source>
</evidence>
<dbReference type="PANTHER" id="PTHR10381:SF70">
    <property type="entry name" value="ATP-DEPENDENT CLP PROTEASE PROTEOLYTIC SUBUNIT"/>
    <property type="match status" value="1"/>
</dbReference>
<evidence type="ECO:0000313" key="8">
    <source>
        <dbReference type="EMBL" id="MDV8946809.1"/>
    </source>
</evidence>
<dbReference type="InterPro" id="IPR001907">
    <property type="entry name" value="ClpP"/>
</dbReference>
<dbReference type="Proteomes" id="UP001286376">
    <property type="component" value="Unassembled WGS sequence"/>
</dbReference>
<dbReference type="SUPFAM" id="SSF52096">
    <property type="entry name" value="ClpP/crotonase"/>
    <property type="match status" value="1"/>
</dbReference>
<evidence type="ECO:0000313" key="9">
    <source>
        <dbReference type="Proteomes" id="UP001286376"/>
    </source>
</evidence>
<dbReference type="InterPro" id="IPR029045">
    <property type="entry name" value="ClpP/crotonase-like_dom_sf"/>
</dbReference>
<dbReference type="InterPro" id="IPR023562">
    <property type="entry name" value="ClpP/TepA"/>
</dbReference>
<sequence length="246" mass="26592">MMTKINVKGVIVSNDDADIYDWLGYDCVSPNQVEDVLNNSNGDVEVDIASGGGSVFAASEIYAMLKAYSGKVVVNIQGLAASAASVIAMAGDEINMSPTSQMMIHKASTISMGNADDFMHDSKMLDVTDQSIVNAYEEKTGMDRDDILQLMANETWMTAQDAVNKGFADNISAGSKTPQVVNAVSNQPILNSTAIAKIKTILAKARDTKLENKTETPMNKEEKPTPSLRDQKLAILFGKDDNNHEY</sequence>
<evidence type="ECO:0000256" key="1">
    <source>
        <dbReference type="ARBA" id="ARBA00007039"/>
    </source>
</evidence>
<evidence type="ECO:0000256" key="4">
    <source>
        <dbReference type="ARBA" id="ARBA00022801"/>
    </source>
</evidence>
<protein>
    <recommendedName>
        <fullName evidence="6">ATP-dependent Clp protease proteolytic subunit</fullName>
    </recommendedName>
</protein>
<reference evidence="8 9" key="1">
    <citation type="journal article" date="2022" name="Front. Cell. Infect. Microbiol.">
        <title>The probiotic and immunomodulation effects of Limosilactobacillus reuteri RGW1 isolated from calf feces.</title>
        <authorList>
            <person name="Huang K."/>
            <person name="Shi W."/>
            <person name="Yang B."/>
            <person name="Wang J."/>
        </authorList>
    </citation>
    <scope>NUCLEOTIDE SEQUENCE [LARGE SCALE GENOMIC DNA]</scope>
    <source>
        <strain evidence="8 9">RGW1</strain>
    </source>
</reference>
<dbReference type="RefSeq" id="WP_317848937.1">
    <property type="nucleotide sequence ID" value="NZ_JAOTNP010000024.1"/>
</dbReference>
<dbReference type="GO" id="GO:0006515">
    <property type="term" value="P:protein quality control for misfolded or incompletely synthesized proteins"/>
    <property type="evidence" value="ECO:0007669"/>
    <property type="project" value="TreeGrafter"/>
</dbReference>
<dbReference type="GO" id="GO:0009368">
    <property type="term" value="C:endopeptidase Clp complex"/>
    <property type="evidence" value="ECO:0007669"/>
    <property type="project" value="TreeGrafter"/>
</dbReference>
<keyword evidence="5" id="KW-0720">Serine protease</keyword>
<comment type="similarity">
    <text evidence="1 6">Belongs to the peptidase S14 family.</text>
</comment>
<dbReference type="CDD" id="cd07016">
    <property type="entry name" value="S14_ClpP_1"/>
    <property type="match status" value="1"/>
</dbReference>
<organism evidence="8 9">
    <name type="scientific">Limosilactobacillus reuteri</name>
    <name type="common">Lactobacillus reuteri</name>
    <dbReference type="NCBI Taxonomy" id="1598"/>
    <lineage>
        <taxon>Bacteria</taxon>
        <taxon>Bacillati</taxon>
        <taxon>Bacillota</taxon>
        <taxon>Bacilli</taxon>
        <taxon>Lactobacillales</taxon>
        <taxon>Lactobacillaceae</taxon>
        <taxon>Limosilactobacillus</taxon>
    </lineage>
</organism>
<keyword evidence="4" id="KW-0378">Hydrolase</keyword>
<evidence type="ECO:0000256" key="6">
    <source>
        <dbReference type="RuleBase" id="RU003567"/>
    </source>
</evidence>
<dbReference type="EMBL" id="JAOTNP010000024">
    <property type="protein sequence ID" value="MDV8946809.1"/>
    <property type="molecule type" value="Genomic_DNA"/>
</dbReference>
<dbReference type="Gene3D" id="3.90.226.10">
    <property type="entry name" value="2-enoyl-CoA Hydratase, Chain A, domain 1"/>
    <property type="match status" value="1"/>
</dbReference>
<evidence type="ECO:0000256" key="5">
    <source>
        <dbReference type="ARBA" id="ARBA00022825"/>
    </source>
</evidence>
<feature type="region of interest" description="Disordered" evidence="7">
    <location>
        <begin position="209"/>
        <end position="230"/>
    </location>
</feature>
<comment type="caution">
    <text evidence="8">The sequence shown here is derived from an EMBL/GenBank/DDBJ whole genome shotgun (WGS) entry which is preliminary data.</text>
</comment>
<gene>
    <name evidence="8" type="ORF">NX099_05230</name>
</gene>